<dbReference type="InterPro" id="IPR006140">
    <property type="entry name" value="D-isomer_DH_NAD-bd"/>
</dbReference>
<dbReference type="SUPFAM" id="SSF52283">
    <property type="entry name" value="Formate/glycerate dehydrogenase catalytic domain-like"/>
    <property type="match status" value="1"/>
</dbReference>
<evidence type="ECO:0000256" key="1">
    <source>
        <dbReference type="ARBA" id="ARBA00023002"/>
    </source>
</evidence>
<dbReference type="RefSeq" id="WP_054021905.1">
    <property type="nucleotide sequence ID" value="NZ_BBYR01000065.1"/>
</dbReference>
<proteinExistence type="inferred from homology"/>
<dbReference type="AlphaFoldDB" id="A0A0K8P5M0"/>
<evidence type="ECO:0000259" key="5">
    <source>
        <dbReference type="Pfam" id="PF02826"/>
    </source>
</evidence>
<dbReference type="GO" id="GO:0005829">
    <property type="term" value="C:cytosol"/>
    <property type="evidence" value="ECO:0007669"/>
    <property type="project" value="TreeGrafter"/>
</dbReference>
<dbReference type="PROSITE" id="PS00671">
    <property type="entry name" value="D_2_HYDROXYACID_DH_3"/>
    <property type="match status" value="1"/>
</dbReference>
<reference evidence="6 7" key="2">
    <citation type="journal article" date="2016" name="Science">
        <title>A bacterium that degrades and assimilates poly(ethylene terephthalate).</title>
        <authorList>
            <person name="Yoshida S."/>
            <person name="Hiraga K."/>
            <person name="Takehana T."/>
            <person name="Taniguchi I."/>
            <person name="Yamaji H."/>
            <person name="Maeda Y."/>
            <person name="Toyohara K."/>
            <person name="Miyamoto K."/>
            <person name="Kimura Y."/>
            <person name="Oda K."/>
        </authorList>
    </citation>
    <scope>NUCLEOTIDE SEQUENCE [LARGE SCALE GENOMIC DNA]</scope>
    <source>
        <strain evidence="7">NBRC 110686 / TISTR 2288 / 201-F6</strain>
    </source>
</reference>
<comment type="caution">
    <text evidence="6">The sequence shown here is derived from an EMBL/GenBank/DDBJ whole genome shotgun (WGS) entry which is preliminary data.</text>
</comment>
<dbReference type="GO" id="GO:0016618">
    <property type="term" value="F:hydroxypyruvate reductase [NAD(P)H] activity"/>
    <property type="evidence" value="ECO:0007669"/>
    <property type="project" value="TreeGrafter"/>
</dbReference>
<dbReference type="OrthoDB" id="9805416at2"/>
<name>A0A0K8P5M0_PISS1</name>
<evidence type="ECO:0000313" key="6">
    <source>
        <dbReference type="EMBL" id="GAP38008.1"/>
    </source>
</evidence>
<evidence type="ECO:0000256" key="3">
    <source>
        <dbReference type="RuleBase" id="RU003719"/>
    </source>
</evidence>
<dbReference type="SUPFAM" id="SSF51735">
    <property type="entry name" value="NAD(P)-binding Rossmann-fold domains"/>
    <property type="match status" value="1"/>
</dbReference>
<dbReference type="EMBL" id="BBYR01000065">
    <property type="protein sequence ID" value="GAP38008.1"/>
    <property type="molecule type" value="Genomic_DNA"/>
</dbReference>
<dbReference type="PROSITE" id="PS00670">
    <property type="entry name" value="D_2_HYDROXYACID_DH_2"/>
    <property type="match status" value="1"/>
</dbReference>
<feature type="domain" description="D-isomer specific 2-hydroxyacid dehydrogenase catalytic" evidence="4">
    <location>
        <begin position="3"/>
        <end position="312"/>
    </location>
</feature>
<evidence type="ECO:0000313" key="7">
    <source>
        <dbReference type="Proteomes" id="UP000037660"/>
    </source>
</evidence>
<reference evidence="7" key="1">
    <citation type="submission" date="2015-07" db="EMBL/GenBank/DDBJ databases">
        <title>Discovery of a poly(ethylene terephthalate assimilation.</title>
        <authorList>
            <person name="Yoshida S."/>
            <person name="Hiraga K."/>
            <person name="Takehana T."/>
            <person name="Taniguchi I."/>
            <person name="Yamaji H."/>
            <person name="Maeda Y."/>
            <person name="Toyohara K."/>
            <person name="Miyamoto K."/>
            <person name="Kimura Y."/>
            <person name="Oda K."/>
        </authorList>
    </citation>
    <scope>NUCLEOTIDE SEQUENCE [LARGE SCALE GENOMIC DNA]</scope>
    <source>
        <strain evidence="7">NBRC 110686 / TISTR 2288 / 201-F6</strain>
    </source>
</reference>
<keyword evidence="7" id="KW-1185">Reference proteome</keyword>
<dbReference type="GO" id="GO:0004617">
    <property type="term" value="F:phosphoglycerate dehydrogenase activity"/>
    <property type="evidence" value="ECO:0007669"/>
    <property type="project" value="UniProtKB-EC"/>
</dbReference>
<keyword evidence="2" id="KW-0520">NAD</keyword>
<gene>
    <name evidence="6" type="ORF">ISF6_4202</name>
</gene>
<dbReference type="Proteomes" id="UP000037660">
    <property type="component" value="Unassembled WGS sequence"/>
</dbReference>
<dbReference type="InterPro" id="IPR036291">
    <property type="entry name" value="NAD(P)-bd_dom_sf"/>
</dbReference>
<protein>
    <submittedName>
        <fullName evidence="6">D-3-phosphoglycerate dehydrogenase</fullName>
        <ecNumber evidence="6">1.1.1.95</ecNumber>
    </submittedName>
</protein>
<dbReference type="STRING" id="1547922.ISF6_4202"/>
<feature type="domain" description="D-isomer specific 2-hydroxyacid dehydrogenase NAD-binding" evidence="5">
    <location>
        <begin position="120"/>
        <end position="285"/>
    </location>
</feature>
<accession>A0A0K8P5M0</accession>
<dbReference type="InterPro" id="IPR029753">
    <property type="entry name" value="D-isomer_DH_CS"/>
</dbReference>
<dbReference type="InterPro" id="IPR050223">
    <property type="entry name" value="D-isomer_2-hydroxyacid_DH"/>
</dbReference>
<dbReference type="PANTHER" id="PTHR10996">
    <property type="entry name" value="2-HYDROXYACID DEHYDROGENASE-RELATED"/>
    <property type="match status" value="1"/>
</dbReference>
<evidence type="ECO:0000259" key="4">
    <source>
        <dbReference type="Pfam" id="PF00389"/>
    </source>
</evidence>
<dbReference type="Pfam" id="PF00389">
    <property type="entry name" value="2-Hacid_dh"/>
    <property type="match status" value="1"/>
</dbReference>
<dbReference type="InterPro" id="IPR006139">
    <property type="entry name" value="D-isomer_2_OHA_DH_cat_dom"/>
</dbReference>
<sequence>MRILVTEPMQAAARERLAAEHEVDYRPGLFESPDALLAAAPSADALVVANRTPVRGALLEALQRCRAVGRLGVGLDNIDVPGCEARGIAVLPATGANARSVAEYVITCLLLLRRPGSFTATAGVAAGAWPRPPARLGDEAAGATLGVVGFGAIGQLTARLARGLGLQVLAHARRTPPDLDPALCDVPLLPLAELLTRCDVLSLHLPLTDATRGLIGAAEIARMKPGAVLINTARGAIVDGAAVVEALRRGHLRGAALDVFDTEPLPADSVFADPPPGLLLSPHVGSSTVQSEARVSERVADRLLHHLAGGPASRG</sequence>
<dbReference type="GO" id="GO:0030267">
    <property type="term" value="F:glyoxylate reductase (NADPH) activity"/>
    <property type="evidence" value="ECO:0007669"/>
    <property type="project" value="TreeGrafter"/>
</dbReference>
<dbReference type="EC" id="1.1.1.95" evidence="6"/>
<comment type="similarity">
    <text evidence="3">Belongs to the D-isomer specific 2-hydroxyacid dehydrogenase family.</text>
</comment>
<dbReference type="GO" id="GO:0051287">
    <property type="term" value="F:NAD binding"/>
    <property type="evidence" value="ECO:0007669"/>
    <property type="project" value="InterPro"/>
</dbReference>
<dbReference type="Gene3D" id="3.40.50.720">
    <property type="entry name" value="NAD(P)-binding Rossmann-like Domain"/>
    <property type="match status" value="2"/>
</dbReference>
<evidence type="ECO:0000256" key="2">
    <source>
        <dbReference type="ARBA" id="ARBA00023027"/>
    </source>
</evidence>
<dbReference type="Pfam" id="PF02826">
    <property type="entry name" value="2-Hacid_dh_C"/>
    <property type="match status" value="1"/>
</dbReference>
<keyword evidence="1 3" id="KW-0560">Oxidoreductase</keyword>
<dbReference type="PANTHER" id="PTHR10996:SF178">
    <property type="entry name" value="2-HYDROXYACID DEHYDROGENASE YGL185C-RELATED"/>
    <property type="match status" value="1"/>
</dbReference>
<organism evidence="6 7">
    <name type="scientific">Piscinibacter sakaiensis</name>
    <name type="common">Ideonella sakaiensis</name>
    <dbReference type="NCBI Taxonomy" id="1547922"/>
    <lineage>
        <taxon>Bacteria</taxon>
        <taxon>Pseudomonadati</taxon>
        <taxon>Pseudomonadota</taxon>
        <taxon>Betaproteobacteria</taxon>
        <taxon>Burkholderiales</taxon>
        <taxon>Sphaerotilaceae</taxon>
        <taxon>Piscinibacter</taxon>
    </lineage>
</organism>